<protein>
    <recommendedName>
        <fullName evidence="2">histidine kinase</fullName>
        <ecNumber evidence="2">2.7.13.3</ecNumber>
    </recommendedName>
</protein>
<dbReference type="GO" id="GO:0000160">
    <property type="term" value="P:phosphorelay signal transduction system"/>
    <property type="evidence" value="ECO:0007669"/>
    <property type="project" value="UniProtKB-KW"/>
</dbReference>
<dbReference type="PANTHER" id="PTHR24421:SF10">
    <property type="entry name" value="NITRATE_NITRITE SENSOR PROTEIN NARQ"/>
    <property type="match status" value="1"/>
</dbReference>
<sequence>MLKNYFYFTALLALFYTGCKQSSEIPRIQTSNDYQKGESLFYTDVDSAFYYYNKAANNSKDSLEIAMAYNRMAIIQSDAGDYFNSQESLLQSLKHLDENNPKDYYCLYSDYNELGITNMNLKNYDASIQYLDEALKYANDTVTRVITLSNKAVTYQKNGQYDKAISIYDTILSQSRNNKKRYARLLSNLAKVKWLQNSDYKAAPQMMEALNIRQQEKDNWGLNASYAHLSDYYANKHPDSALLYAKKMYAKARELNSPDDQVEALQKLLALAPDQQLKNYFERYQLLSDSIQTGRNNAKNQFALIRFDAEKTKSENLQLQKENAEKKTRIIQLIMSIALGMIGASFGFYNYRKRKQRLMREQKLRTSQKVHDVVANGLYQIMTKIEHNPVIDKEQLLDKMEVLYEQSRDISYEGTPNISRDYTRSISNLLSAFSTNDRLVSIAGNTNATWNDMSPKIKTELEQILQEWMVNMKKHSKAKNAFIKFERTTKELIINYSDDGVGLPVPFKPGNGWINTENRISKLNGTIKFGSFQNEKGLKIQINIPIT</sequence>
<dbReference type="Gene3D" id="1.25.40.10">
    <property type="entry name" value="Tetratricopeptide repeat domain"/>
    <property type="match status" value="2"/>
</dbReference>
<keyword evidence="6" id="KW-1133">Transmembrane helix</keyword>
<dbReference type="EC" id="2.7.13.3" evidence="2"/>
<evidence type="ECO:0000256" key="2">
    <source>
        <dbReference type="ARBA" id="ARBA00012438"/>
    </source>
</evidence>
<evidence type="ECO:0000256" key="5">
    <source>
        <dbReference type="ARBA" id="ARBA00023012"/>
    </source>
</evidence>
<evidence type="ECO:0000256" key="6">
    <source>
        <dbReference type="SAM" id="Phobius"/>
    </source>
</evidence>
<dbReference type="RefSeq" id="WP_098196094.1">
    <property type="nucleotide sequence ID" value="NZ_CP023777.1"/>
</dbReference>
<dbReference type="Pfam" id="PF13424">
    <property type="entry name" value="TPR_12"/>
    <property type="match status" value="1"/>
</dbReference>
<evidence type="ECO:0000313" key="7">
    <source>
        <dbReference type="EMBL" id="ATL49727.1"/>
    </source>
</evidence>
<dbReference type="GO" id="GO:0004673">
    <property type="term" value="F:protein histidine kinase activity"/>
    <property type="evidence" value="ECO:0007669"/>
    <property type="project" value="UniProtKB-EC"/>
</dbReference>
<evidence type="ECO:0000256" key="1">
    <source>
        <dbReference type="ARBA" id="ARBA00000085"/>
    </source>
</evidence>
<dbReference type="AlphaFoldDB" id="A0A291R0K1"/>
<dbReference type="Proteomes" id="UP000220133">
    <property type="component" value="Chromosome"/>
</dbReference>
<dbReference type="Pfam" id="PF13181">
    <property type="entry name" value="TPR_8"/>
    <property type="match status" value="1"/>
</dbReference>
<feature type="transmembrane region" description="Helical" evidence="6">
    <location>
        <begin position="330"/>
        <end position="351"/>
    </location>
</feature>
<gene>
    <name evidence="7" type="ORF">COR50_04290</name>
</gene>
<proteinExistence type="predicted"/>
<dbReference type="GO" id="GO:0005524">
    <property type="term" value="F:ATP binding"/>
    <property type="evidence" value="ECO:0007669"/>
    <property type="project" value="UniProtKB-KW"/>
</dbReference>
<keyword evidence="4" id="KW-0418">Kinase</keyword>
<evidence type="ECO:0000256" key="4">
    <source>
        <dbReference type="ARBA" id="ARBA00022777"/>
    </source>
</evidence>
<dbReference type="SUPFAM" id="SSF55874">
    <property type="entry name" value="ATPase domain of HSP90 chaperone/DNA topoisomerase II/histidine kinase"/>
    <property type="match status" value="1"/>
</dbReference>
<dbReference type="OrthoDB" id="943406at2"/>
<keyword evidence="3" id="KW-0808">Transferase</keyword>
<comment type="catalytic activity">
    <reaction evidence="1">
        <text>ATP + protein L-histidine = ADP + protein N-phospho-L-histidine.</text>
        <dbReference type="EC" id="2.7.13.3"/>
    </reaction>
</comment>
<keyword evidence="6" id="KW-0472">Membrane</keyword>
<organism evidence="7 8">
    <name type="scientific">Chitinophaga caeni</name>
    <dbReference type="NCBI Taxonomy" id="2029983"/>
    <lineage>
        <taxon>Bacteria</taxon>
        <taxon>Pseudomonadati</taxon>
        <taxon>Bacteroidota</taxon>
        <taxon>Chitinophagia</taxon>
        <taxon>Chitinophagales</taxon>
        <taxon>Chitinophagaceae</taxon>
        <taxon>Chitinophaga</taxon>
    </lineage>
</organism>
<reference evidence="7 8" key="1">
    <citation type="submission" date="2017-10" db="EMBL/GenBank/DDBJ databases">
        <title>Paenichitinophaga pekingensis gen. nov., sp. nov., isolated from activated sludge.</title>
        <authorList>
            <person name="Jin D."/>
            <person name="Kong X."/>
            <person name="Deng Y."/>
            <person name="Bai Z."/>
        </authorList>
    </citation>
    <scope>NUCLEOTIDE SEQUENCE [LARGE SCALE GENOMIC DNA]</scope>
    <source>
        <strain evidence="7 8">13</strain>
    </source>
</reference>
<dbReference type="InterPro" id="IPR036890">
    <property type="entry name" value="HATPase_C_sf"/>
</dbReference>
<evidence type="ECO:0000256" key="3">
    <source>
        <dbReference type="ARBA" id="ARBA00022679"/>
    </source>
</evidence>
<dbReference type="InterPro" id="IPR019734">
    <property type="entry name" value="TPR_rpt"/>
</dbReference>
<dbReference type="SMART" id="SM00028">
    <property type="entry name" value="TPR"/>
    <property type="match status" value="3"/>
</dbReference>
<evidence type="ECO:0000313" key="8">
    <source>
        <dbReference type="Proteomes" id="UP000220133"/>
    </source>
</evidence>
<dbReference type="InterPro" id="IPR050482">
    <property type="entry name" value="Sensor_HK_TwoCompSys"/>
</dbReference>
<keyword evidence="5" id="KW-0902">Two-component regulatory system</keyword>
<name>A0A291R0K1_9BACT</name>
<dbReference type="InterPro" id="IPR011990">
    <property type="entry name" value="TPR-like_helical_dom_sf"/>
</dbReference>
<keyword evidence="8" id="KW-1185">Reference proteome</keyword>
<keyword evidence="6" id="KW-0812">Transmembrane</keyword>
<dbReference type="EMBL" id="CP023777">
    <property type="protein sequence ID" value="ATL49727.1"/>
    <property type="molecule type" value="Genomic_DNA"/>
</dbReference>
<keyword evidence="7" id="KW-0547">Nucleotide-binding</keyword>
<keyword evidence="7" id="KW-0067">ATP-binding</keyword>
<dbReference type="PANTHER" id="PTHR24421">
    <property type="entry name" value="NITRATE/NITRITE SENSOR PROTEIN NARX-RELATED"/>
    <property type="match status" value="1"/>
</dbReference>
<dbReference type="Gene3D" id="3.30.565.10">
    <property type="entry name" value="Histidine kinase-like ATPase, C-terminal domain"/>
    <property type="match status" value="1"/>
</dbReference>
<dbReference type="SUPFAM" id="SSF48452">
    <property type="entry name" value="TPR-like"/>
    <property type="match status" value="1"/>
</dbReference>
<accession>A0A291R0K1</accession>
<dbReference type="KEGG" id="cbae:COR50_04290"/>